<reference evidence="2" key="1">
    <citation type="submission" date="2021-02" db="EMBL/GenBank/DDBJ databases">
        <authorList>
            <person name="Nowell W R."/>
        </authorList>
    </citation>
    <scope>NUCLEOTIDE SEQUENCE</scope>
</reference>
<gene>
    <name evidence="2" type="ORF">MBJ925_LOCUS8303</name>
</gene>
<evidence type="ECO:0000259" key="1">
    <source>
        <dbReference type="Pfam" id="PF20255"/>
    </source>
</evidence>
<name>A0A816MKU9_9BILA</name>
<accession>A0A816MKU9</accession>
<dbReference type="Proteomes" id="UP000663824">
    <property type="component" value="Unassembled WGS sequence"/>
</dbReference>
<dbReference type="AlphaFoldDB" id="A0A816MKU9"/>
<feature type="domain" description="DUF6606" evidence="1">
    <location>
        <begin position="5"/>
        <end position="241"/>
    </location>
</feature>
<dbReference type="EMBL" id="CAJNRE010003052">
    <property type="protein sequence ID" value="CAF2002640.1"/>
    <property type="molecule type" value="Genomic_DNA"/>
</dbReference>
<proteinExistence type="predicted"/>
<sequence length="577" mass="67215">MNESILNHLFLPHYLPSSVDDDYFLQNNHQYEHMILEYMKEYFNQLESTKETSELPIFSALINCVKHWSILQNRQTCTEANLQSTITKLTPGSFLPLYFDAQNAAILIEIEKNNVYRPLVSSWQVLLPTQEITSSLVPHFSCFPVTPYRLYDRSQLSSLAHCELLVDLMNNTMEYSKSYKASRQVNEIRNVPESYYVCQWWIQQFEGIKIKSKSNRSIQFKKKHRDQIRWNGALLPFRRSARVKPTQFVEFGSFRSGHRLQWWNLLAMLELDSLPIAEESVAILIIHSILQYGPLAMDGKPSNNSWCSEAHKQLLEDNFIDELTTRLDRRLDDCELNWQNELVLLVITMITMRMLTICNSTREGKVVNLAIKCRRIGEKWIDLISETIKFTSSPDFSEVENLRLKLVTIGISCILTFSTHSDRIHCLLSSSEHVISLLKAATTTHDNIILNKTQSNISTFVRNMMRFSERTLMMVQPIVAEFLQKTCFQSLNDFVAIYWAVIRSKGTMNGQWKKRTEDLYDGWYDCQYESRYISINFIKGTFLVDGMAIGFLPENITTNELFVRVFEEHIFEVIVIG</sequence>
<evidence type="ECO:0000313" key="3">
    <source>
        <dbReference type="Proteomes" id="UP000663824"/>
    </source>
</evidence>
<dbReference type="Pfam" id="PF20255">
    <property type="entry name" value="DUF6606"/>
    <property type="match status" value="1"/>
</dbReference>
<protein>
    <recommendedName>
        <fullName evidence="1">DUF6606 domain-containing protein</fullName>
    </recommendedName>
</protein>
<dbReference type="InterPro" id="IPR046541">
    <property type="entry name" value="DUF6606"/>
</dbReference>
<evidence type="ECO:0000313" key="2">
    <source>
        <dbReference type="EMBL" id="CAF2002640.1"/>
    </source>
</evidence>
<comment type="caution">
    <text evidence="2">The sequence shown here is derived from an EMBL/GenBank/DDBJ whole genome shotgun (WGS) entry which is preliminary data.</text>
</comment>
<organism evidence="2 3">
    <name type="scientific">Rotaria magnacalcarata</name>
    <dbReference type="NCBI Taxonomy" id="392030"/>
    <lineage>
        <taxon>Eukaryota</taxon>
        <taxon>Metazoa</taxon>
        <taxon>Spiralia</taxon>
        <taxon>Gnathifera</taxon>
        <taxon>Rotifera</taxon>
        <taxon>Eurotatoria</taxon>
        <taxon>Bdelloidea</taxon>
        <taxon>Philodinida</taxon>
        <taxon>Philodinidae</taxon>
        <taxon>Rotaria</taxon>
    </lineage>
</organism>